<dbReference type="PANTHER" id="PTHR48105">
    <property type="entry name" value="THIOREDOXIN REDUCTASE 1-RELATED-RELATED"/>
    <property type="match status" value="1"/>
</dbReference>
<dbReference type="EMBL" id="ML179247">
    <property type="protein sequence ID" value="THU93501.1"/>
    <property type="molecule type" value="Genomic_DNA"/>
</dbReference>
<name>A0A4S8LVV4_DENBC</name>
<evidence type="ECO:0000313" key="5">
    <source>
        <dbReference type="EMBL" id="THU93501.1"/>
    </source>
</evidence>
<dbReference type="InterPro" id="IPR050097">
    <property type="entry name" value="Ferredoxin-NADP_redctase_2"/>
</dbReference>
<reference evidence="5 6" key="1">
    <citation type="journal article" date="2019" name="Nat. Ecol. Evol.">
        <title>Megaphylogeny resolves global patterns of mushroom evolution.</title>
        <authorList>
            <person name="Varga T."/>
            <person name="Krizsan K."/>
            <person name="Foldi C."/>
            <person name="Dima B."/>
            <person name="Sanchez-Garcia M."/>
            <person name="Sanchez-Ramirez S."/>
            <person name="Szollosi G.J."/>
            <person name="Szarkandi J.G."/>
            <person name="Papp V."/>
            <person name="Albert L."/>
            <person name="Andreopoulos W."/>
            <person name="Angelini C."/>
            <person name="Antonin V."/>
            <person name="Barry K.W."/>
            <person name="Bougher N.L."/>
            <person name="Buchanan P."/>
            <person name="Buyck B."/>
            <person name="Bense V."/>
            <person name="Catcheside P."/>
            <person name="Chovatia M."/>
            <person name="Cooper J."/>
            <person name="Damon W."/>
            <person name="Desjardin D."/>
            <person name="Finy P."/>
            <person name="Geml J."/>
            <person name="Haridas S."/>
            <person name="Hughes K."/>
            <person name="Justo A."/>
            <person name="Karasinski D."/>
            <person name="Kautmanova I."/>
            <person name="Kiss B."/>
            <person name="Kocsube S."/>
            <person name="Kotiranta H."/>
            <person name="LaButti K.M."/>
            <person name="Lechner B.E."/>
            <person name="Liimatainen K."/>
            <person name="Lipzen A."/>
            <person name="Lukacs Z."/>
            <person name="Mihaltcheva S."/>
            <person name="Morgado L.N."/>
            <person name="Niskanen T."/>
            <person name="Noordeloos M.E."/>
            <person name="Ohm R.A."/>
            <person name="Ortiz-Santana B."/>
            <person name="Ovrebo C."/>
            <person name="Racz N."/>
            <person name="Riley R."/>
            <person name="Savchenko A."/>
            <person name="Shiryaev A."/>
            <person name="Soop K."/>
            <person name="Spirin V."/>
            <person name="Szebenyi C."/>
            <person name="Tomsovsky M."/>
            <person name="Tulloss R.E."/>
            <person name="Uehling J."/>
            <person name="Grigoriev I.V."/>
            <person name="Vagvolgyi C."/>
            <person name="Papp T."/>
            <person name="Martin F.M."/>
            <person name="Miettinen O."/>
            <person name="Hibbett D.S."/>
            <person name="Nagy L.G."/>
        </authorList>
    </citation>
    <scope>NUCLEOTIDE SEQUENCE [LARGE SCALE GENOMIC DNA]</scope>
    <source>
        <strain evidence="5 6">CBS 962.96</strain>
    </source>
</reference>
<dbReference type="InterPro" id="IPR036188">
    <property type="entry name" value="FAD/NAD-bd_sf"/>
</dbReference>
<evidence type="ECO:0000256" key="1">
    <source>
        <dbReference type="ARBA" id="ARBA00009333"/>
    </source>
</evidence>
<dbReference type="GO" id="GO:0016491">
    <property type="term" value="F:oxidoreductase activity"/>
    <property type="evidence" value="ECO:0007669"/>
    <property type="project" value="UniProtKB-KW"/>
</dbReference>
<accession>A0A4S8LVV4</accession>
<keyword evidence="2" id="KW-0285">Flavoprotein</keyword>
<feature type="domain" description="FAD/NAD(P)-binding" evidence="4">
    <location>
        <begin position="16"/>
        <end position="166"/>
    </location>
</feature>
<evidence type="ECO:0000256" key="2">
    <source>
        <dbReference type="ARBA" id="ARBA00022630"/>
    </source>
</evidence>
<dbReference type="Proteomes" id="UP000297245">
    <property type="component" value="Unassembled WGS sequence"/>
</dbReference>
<gene>
    <name evidence="5" type="ORF">K435DRAFT_820228</name>
</gene>
<organism evidence="5 6">
    <name type="scientific">Dendrothele bispora (strain CBS 962.96)</name>
    <dbReference type="NCBI Taxonomy" id="1314807"/>
    <lineage>
        <taxon>Eukaryota</taxon>
        <taxon>Fungi</taxon>
        <taxon>Dikarya</taxon>
        <taxon>Basidiomycota</taxon>
        <taxon>Agaricomycotina</taxon>
        <taxon>Agaricomycetes</taxon>
        <taxon>Agaricomycetidae</taxon>
        <taxon>Agaricales</taxon>
        <taxon>Agaricales incertae sedis</taxon>
        <taxon>Dendrothele</taxon>
    </lineage>
</organism>
<keyword evidence="3" id="KW-0560">Oxidoreductase</keyword>
<proteinExistence type="inferred from homology"/>
<comment type="similarity">
    <text evidence="1">Belongs to the class-II pyridine nucleotide-disulfide oxidoreductase family.</text>
</comment>
<protein>
    <submittedName>
        <fullName evidence="5">FAD/NAD(P)-binding domain-containing protein</fullName>
    </submittedName>
</protein>
<dbReference type="InterPro" id="IPR023753">
    <property type="entry name" value="FAD/NAD-binding_dom"/>
</dbReference>
<keyword evidence="6" id="KW-1185">Reference proteome</keyword>
<sequence length="282" mass="30906">MSFLTDGDVDEKMHSKVAIVGSRPAGVTAAIHLAQPNLDSVLSEDFMGNGFTAGGQRTATVNGTRKFPGLPTRIRGPESMNKFCEQSLRFGTHIEDEETETADTVIVATSASVKRVGLRGEEAFFAERDENEPLAVIGGCYSAVEEATRMSHLMKYGFRTYVHVLTILWNTEATECQGDGELLKNLRIRDIQTGFGERSSREWGCFMLSVTNPQRRSFRTQLQTDPDGYVVNVPGSTWTSARGIFAAGVVQAHKSAARSGCMAALEVERLIAEEEEKEMVGE</sequence>
<dbReference type="AlphaFoldDB" id="A0A4S8LVV4"/>
<dbReference type="Gene3D" id="3.50.50.60">
    <property type="entry name" value="FAD/NAD(P)-binding domain"/>
    <property type="match status" value="3"/>
</dbReference>
<evidence type="ECO:0000256" key="3">
    <source>
        <dbReference type="ARBA" id="ARBA00023002"/>
    </source>
</evidence>
<dbReference type="PRINTS" id="PR00469">
    <property type="entry name" value="PNDRDTASEII"/>
</dbReference>
<evidence type="ECO:0000259" key="4">
    <source>
        <dbReference type="Pfam" id="PF07992"/>
    </source>
</evidence>
<dbReference type="OrthoDB" id="371245at2759"/>
<evidence type="ECO:0000313" key="6">
    <source>
        <dbReference type="Proteomes" id="UP000297245"/>
    </source>
</evidence>
<dbReference type="Pfam" id="PF07992">
    <property type="entry name" value="Pyr_redox_2"/>
    <property type="match status" value="1"/>
</dbReference>
<dbReference type="SUPFAM" id="SSF51905">
    <property type="entry name" value="FAD/NAD(P)-binding domain"/>
    <property type="match status" value="1"/>
</dbReference>
<dbReference type="PRINTS" id="PR00368">
    <property type="entry name" value="FADPNR"/>
</dbReference>
<dbReference type="GO" id="GO:0097237">
    <property type="term" value="P:cellular response to toxic substance"/>
    <property type="evidence" value="ECO:0007669"/>
    <property type="project" value="UniProtKB-ARBA"/>
</dbReference>